<feature type="binding site" evidence="16">
    <location>
        <position position="171"/>
    </location>
    <ligand>
        <name>S-adenosyl-L-methionine</name>
        <dbReference type="ChEBI" id="CHEBI:59789"/>
        <label>2</label>
    </ligand>
</feature>
<dbReference type="EC" id="1.3.98.3" evidence="15"/>
<feature type="binding site" evidence="16">
    <location>
        <position position="54"/>
    </location>
    <ligand>
        <name>S-adenosyl-L-methionine</name>
        <dbReference type="ChEBI" id="CHEBI:59789"/>
        <label>1</label>
    </ligand>
</feature>
<feature type="binding site" evidence="16">
    <location>
        <position position="111"/>
    </location>
    <ligand>
        <name>S-adenosyl-L-methionine</name>
        <dbReference type="ChEBI" id="CHEBI:59789"/>
        <label>1</label>
    </ligand>
</feature>
<feature type="binding site" evidence="16">
    <location>
        <position position="183"/>
    </location>
    <ligand>
        <name>S-adenosyl-L-methionine</name>
        <dbReference type="ChEBI" id="CHEBI:59789"/>
        <label>2</label>
    </ligand>
</feature>
<feature type="binding site" evidence="16">
    <location>
        <position position="242"/>
    </location>
    <ligand>
        <name>S-adenosyl-L-methionine</name>
        <dbReference type="ChEBI" id="CHEBI:59789"/>
        <label>2</label>
    </ligand>
</feature>
<evidence type="ECO:0000256" key="7">
    <source>
        <dbReference type="ARBA" id="ARBA00022691"/>
    </source>
</evidence>
<feature type="binding site" evidence="16">
    <location>
        <position position="144"/>
    </location>
    <ligand>
        <name>S-adenosyl-L-methionine</name>
        <dbReference type="ChEBI" id="CHEBI:59789"/>
        <label>1</label>
    </ligand>
</feature>
<dbReference type="InterPro" id="IPR034505">
    <property type="entry name" value="Coproporphyrinogen-III_oxidase"/>
</dbReference>
<evidence type="ECO:0000256" key="6">
    <source>
        <dbReference type="ARBA" id="ARBA00022490"/>
    </source>
</evidence>
<dbReference type="UniPathway" id="UPA00251">
    <property type="reaction ID" value="UER00323"/>
</dbReference>
<dbReference type="PANTHER" id="PTHR13932:SF6">
    <property type="entry name" value="OXYGEN-INDEPENDENT COPROPORPHYRINOGEN III OXIDASE"/>
    <property type="match status" value="1"/>
</dbReference>
<dbReference type="GO" id="GO:0046872">
    <property type="term" value="F:metal ion binding"/>
    <property type="evidence" value="ECO:0007669"/>
    <property type="project" value="UniProtKB-KW"/>
</dbReference>
<dbReference type="RefSeq" id="WP_138662845.1">
    <property type="nucleotide sequence ID" value="NZ_VANS01000003.1"/>
</dbReference>
<evidence type="ECO:0000256" key="10">
    <source>
        <dbReference type="ARBA" id="ARBA00023004"/>
    </source>
</evidence>
<dbReference type="SUPFAM" id="SSF102114">
    <property type="entry name" value="Radical SAM enzymes"/>
    <property type="match status" value="1"/>
</dbReference>
<dbReference type="InterPro" id="IPR058240">
    <property type="entry name" value="rSAM_sf"/>
</dbReference>
<comment type="catalytic activity">
    <reaction evidence="14 15">
        <text>coproporphyrinogen III + 2 S-adenosyl-L-methionine = protoporphyrinogen IX + 2 5'-deoxyadenosine + 2 L-methionine + 2 CO2</text>
        <dbReference type="Rhea" id="RHEA:15425"/>
        <dbReference type="ChEBI" id="CHEBI:16526"/>
        <dbReference type="ChEBI" id="CHEBI:17319"/>
        <dbReference type="ChEBI" id="CHEBI:57307"/>
        <dbReference type="ChEBI" id="CHEBI:57309"/>
        <dbReference type="ChEBI" id="CHEBI:57844"/>
        <dbReference type="ChEBI" id="CHEBI:59789"/>
        <dbReference type="EC" id="1.3.98.3"/>
    </reaction>
</comment>
<protein>
    <recommendedName>
        <fullName evidence="15">Coproporphyrinogen-III oxidase</fullName>
        <ecNumber evidence="15">1.3.98.3</ecNumber>
    </recommendedName>
</protein>
<keyword evidence="8 15" id="KW-0479">Metal-binding</keyword>
<comment type="similarity">
    <text evidence="3 15">Belongs to the anaerobic coproporphyrinogen-III oxidase family.</text>
</comment>
<dbReference type="Gene3D" id="1.10.10.920">
    <property type="match status" value="1"/>
</dbReference>
<dbReference type="SFLD" id="SFLDG01065">
    <property type="entry name" value="anaerobic_coproporphyrinogen-I"/>
    <property type="match status" value="1"/>
</dbReference>
<evidence type="ECO:0000256" key="16">
    <source>
        <dbReference type="PIRSR" id="PIRSR000167-1"/>
    </source>
</evidence>
<gene>
    <name evidence="19" type="primary">hemN</name>
    <name evidence="19" type="ORF">FDT80_13575</name>
</gene>
<feature type="domain" description="Radical SAM core" evidence="18">
    <location>
        <begin position="45"/>
        <end position="287"/>
    </location>
</feature>
<dbReference type="GO" id="GO:0006782">
    <property type="term" value="P:protoporphyrinogen IX biosynthetic process"/>
    <property type="evidence" value="ECO:0007669"/>
    <property type="project" value="UniProtKB-UniPathway"/>
</dbReference>
<dbReference type="GO" id="GO:0004109">
    <property type="term" value="F:coproporphyrinogen oxidase activity"/>
    <property type="evidence" value="ECO:0007669"/>
    <property type="project" value="InterPro"/>
</dbReference>
<comment type="caution">
    <text evidence="19">The sequence shown here is derived from an EMBL/GenBank/DDBJ whole genome shotgun (WGS) entry which is preliminary data.</text>
</comment>
<evidence type="ECO:0000256" key="2">
    <source>
        <dbReference type="ARBA" id="ARBA00004785"/>
    </source>
</evidence>
<dbReference type="InterPro" id="IPR004558">
    <property type="entry name" value="Coprogen_oxidase_HemN"/>
</dbReference>
<feature type="binding site" evidence="16">
    <location>
        <begin position="112"/>
        <end position="113"/>
    </location>
    <ligand>
        <name>S-adenosyl-L-methionine</name>
        <dbReference type="ChEBI" id="CHEBI:59789"/>
        <label>2</label>
    </ligand>
</feature>
<dbReference type="InterPro" id="IPR007197">
    <property type="entry name" value="rSAM"/>
</dbReference>
<evidence type="ECO:0000256" key="5">
    <source>
        <dbReference type="ARBA" id="ARBA00022485"/>
    </source>
</evidence>
<evidence type="ECO:0000256" key="17">
    <source>
        <dbReference type="PIRSR" id="PIRSR000167-2"/>
    </source>
</evidence>
<keyword evidence="20" id="KW-1185">Reference proteome</keyword>
<evidence type="ECO:0000256" key="13">
    <source>
        <dbReference type="ARBA" id="ARBA00024295"/>
    </source>
</evidence>
<comment type="function">
    <text evidence="13">Involved in the heme biosynthesis. Catalyzes the anaerobic oxidative decarboxylation of propionate groups of rings A and B of coproporphyrinogen III to yield the vinyl groups in protoporphyrinogen IX.</text>
</comment>
<dbReference type="EMBL" id="VANS01000003">
    <property type="protein sequence ID" value="TMM51773.1"/>
    <property type="molecule type" value="Genomic_DNA"/>
</dbReference>
<keyword evidence="7 15" id="KW-0949">S-adenosyl-L-methionine</keyword>
<dbReference type="InterPro" id="IPR006638">
    <property type="entry name" value="Elp3/MiaA/NifB-like_rSAM"/>
</dbReference>
<keyword evidence="10 15" id="KW-0408">Iron</keyword>
<proteinExistence type="inferred from homology"/>
<keyword evidence="9 15" id="KW-0560">Oxidoreductase</keyword>
<evidence type="ECO:0000259" key="18">
    <source>
        <dbReference type="PROSITE" id="PS51918"/>
    </source>
</evidence>
<dbReference type="AlphaFoldDB" id="A0A5S3PD28"/>
<keyword evidence="6 15" id="KW-0963">Cytoplasm</keyword>
<evidence type="ECO:0000256" key="11">
    <source>
        <dbReference type="ARBA" id="ARBA00023014"/>
    </source>
</evidence>
<evidence type="ECO:0000256" key="1">
    <source>
        <dbReference type="ARBA" id="ARBA00004496"/>
    </source>
</evidence>
<accession>A0A5S3PD28</accession>
<dbReference type="PANTHER" id="PTHR13932">
    <property type="entry name" value="COPROPORPHYRINIGEN III OXIDASE"/>
    <property type="match status" value="1"/>
</dbReference>
<feature type="binding site" evidence="16">
    <location>
        <begin position="66"/>
        <end position="68"/>
    </location>
    <ligand>
        <name>S-adenosyl-L-methionine</name>
        <dbReference type="ChEBI" id="CHEBI:59789"/>
        <label>2</label>
    </ligand>
</feature>
<dbReference type="InterPro" id="IPR023404">
    <property type="entry name" value="rSAM_horseshoe"/>
</dbReference>
<reference evidence="19 20" key="1">
    <citation type="submission" date="2019-05" db="EMBL/GenBank/DDBJ databases">
        <title>Sulfitobacter sabulilitoris sp. nov., isolated from a marine sand.</title>
        <authorList>
            <person name="Yoon J.-H."/>
        </authorList>
    </citation>
    <scope>NUCLEOTIDE SEQUENCE [LARGE SCALE GENOMIC DNA]</scope>
    <source>
        <strain evidence="19 20">HSMS-29</strain>
    </source>
</reference>
<evidence type="ECO:0000256" key="15">
    <source>
        <dbReference type="PIRNR" id="PIRNR000167"/>
    </source>
</evidence>
<name>A0A5S3PD28_9RHOB</name>
<feature type="binding site" evidence="17">
    <location>
        <position position="64"/>
    </location>
    <ligand>
        <name>[4Fe-4S] cluster</name>
        <dbReference type="ChEBI" id="CHEBI:49883"/>
        <note>4Fe-4S-S-AdoMet</note>
    </ligand>
</feature>
<dbReference type="Gene3D" id="3.80.30.20">
    <property type="entry name" value="tm_1862 like domain"/>
    <property type="match status" value="1"/>
</dbReference>
<comment type="subcellular location">
    <subcellularLocation>
        <location evidence="1 15">Cytoplasm</location>
    </subcellularLocation>
</comment>
<evidence type="ECO:0000256" key="14">
    <source>
        <dbReference type="ARBA" id="ARBA00048321"/>
    </source>
</evidence>
<dbReference type="SFLD" id="SFLDS00029">
    <property type="entry name" value="Radical_SAM"/>
    <property type="match status" value="1"/>
</dbReference>
<evidence type="ECO:0000313" key="20">
    <source>
        <dbReference type="Proteomes" id="UP000309550"/>
    </source>
</evidence>
<dbReference type="GO" id="GO:0051989">
    <property type="term" value="F:coproporphyrinogen dehydrogenase activity"/>
    <property type="evidence" value="ECO:0007669"/>
    <property type="project" value="UniProtKB-EC"/>
</dbReference>
<dbReference type="Proteomes" id="UP000309550">
    <property type="component" value="Unassembled WGS sequence"/>
</dbReference>
<feature type="binding site" evidence="17">
    <location>
        <position position="67"/>
    </location>
    <ligand>
        <name>[4Fe-4S] cluster</name>
        <dbReference type="ChEBI" id="CHEBI:49883"/>
        <note>4Fe-4S-S-AdoMet</note>
    </ligand>
</feature>
<evidence type="ECO:0000256" key="3">
    <source>
        <dbReference type="ARBA" id="ARBA00005493"/>
    </source>
</evidence>
<sequence>MMSYDALNARGLFDTGLPRYTSYPTAPVFSPAVGASFQASELQALDPVDPVSVYVHLPFCERLCWFCACRTQGVQSLAPVERYLDTLERELDQIKALTPKGLTMGRLHWGGGTPTILPPQMIDRLIGLIDRVFARSDRFEFSVEIDPTLVSAAKIVALRTAGMTRASIGVQDFDDMVQDAIGRRQSFGQTRACVDLLRQAGIGSVNVDLVYGLPYQTRARFRRTLELVDTLGADRVALFGYAHVPHMAKRQVLIPVDVLPGDRARHALNTMAADHFTAAGMQKIGIDHFARRHDDLSLAARTGRLRRNFQGYTTDDCPTLIGIGASAMSSFRGGHVQNAPQTNAYVKRIEAGTLAGCRGHRLSAEDRLRGEVIEMLMCRFKIDTVQLQLRHDDLSAIAPALELVQNLFGDVLDVGATTLTLRPEAHALVRLIASLFDAYPLGDVQYSRAS</sequence>
<evidence type="ECO:0000256" key="9">
    <source>
        <dbReference type="ARBA" id="ARBA00023002"/>
    </source>
</evidence>
<dbReference type="OrthoDB" id="9808022at2"/>
<dbReference type="PIRSF" id="PIRSF000167">
    <property type="entry name" value="HemN"/>
    <property type="match status" value="1"/>
</dbReference>
<dbReference type="SFLD" id="SFLDG01082">
    <property type="entry name" value="B12-binding_domain_containing"/>
    <property type="match status" value="1"/>
</dbReference>
<evidence type="ECO:0000256" key="8">
    <source>
        <dbReference type="ARBA" id="ARBA00022723"/>
    </source>
</evidence>
<keyword evidence="12 15" id="KW-0627">Porphyrin biosynthesis</keyword>
<comment type="subunit">
    <text evidence="4">Monomer.</text>
</comment>
<dbReference type="Pfam" id="PF04055">
    <property type="entry name" value="Radical_SAM"/>
    <property type="match status" value="1"/>
</dbReference>
<organism evidence="19 20">
    <name type="scientific">Sulfitobacter sabulilitoris</name>
    <dbReference type="NCBI Taxonomy" id="2562655"/>
    <lineage>
        <taxon>Bacteria</taxon>
        <taxon>Pseudomonadati</taxon>
        <taxon>Pseudomonadota</taxon>
        <taxon>Alphaproteobacteria</taxon>
        <taxon>Rhodobacterales</taxon>
        <taxon>Roseobacteraceae</taxon>
        <taxon>Sulfitobacter</taxon>
    </lineage>
</organism>
<comment type="cofactor">
    <cofactor evidence="15 17">
        <name>[4Fe-4S] cluster</name>
        <dbReference type="ChEBI" id="CHEBI:49883"/>
    </cofactor>
    <text evidence="15 17">Binds 1 [4Fe-4S] cluster. The cluster is coordinated with 3 cysteines and an exchangeable S-adenosyl-L-methionine.</text>
</comment>
<evidence type="ECO:0000256" key="4">
    <source>
        <dbReference type="ARBA" id="ARBA00011245"/>
    </source>
</evidence>
<feature type="binding site" evidence="17">
    <location>
        <position position="60"/>
    </location>
    <ligand>
        <name>[4Fe-4S] cluster</name>
        <dbReference type="ChEBI" id="CHEBI:49883"/>
        <note>4Fe-4S-S-AdoMet</note>
    </ligand>
</feature>
<evidence type="ECO:0000313" key="19">
    <source>
        <dbReference type="EMBL" id="TMM51773.1"/>
    </source>
</evidence>
<dbReference type="NCBIfam" id="TIGR00538">
    <property type="entry name" value="hemN"/>
    <property type="match status" value="1"/>
</dbReference>
<dbReference type="SMART" id="SM00729">
    <property type="entry name" value="Elp3"/>
    <property type="match status" value="1"/>
</dbReference>
<feature type="binding site" evidence="16">
    <location>
        <position position="208"/>
    </location>
    <ligand>
        <name>S-adenosyl-L-methionine</name>
        <dbReference type="ChEBI" id="CHEBI:59789"/>
        <label>2</label>
    </ligand>
</feature>
<dbReference type="GO" id="GO:0005737">
    <property type="term" value="C:cytoplasm"/>
    <property type="evidence" value="ECO:0007669"/>
    <property type="project" value="UniProtKB-SubCell"/>
</dbReference>
<keyword evidence="5 15" id="KW-0004">4Fe-4S</keyword>
<dbReference type="PROSITE" id="PS51918">
    <property type="entry name" value="RADICAL_SAM"/>
    <property type="match status" value="1"/>
</dbReference>
<comment type="pathway">
    <text evidence="2 15">Porphyrin-containing compound metabolism; protoporphyrin-IX biosynthesis; protoporphyrinogen-IX from coproporphyrinogen-III (AdoMet route): step 1/1.</text>
</comment>
<keyword evidence="11 15" id="KW-0411">Iron-sulfur</keyword>
<dbReference type="GO" id="GO:0051539">
    <property type="term" value="F:4 iron, 4 sulfur cluster binding"/>
    <property type="evidence" value="ECO:0007669"/>
    <property type="project" value="UniProtKB-KW"/>
</dbReference>
<evidence type="ECO:0000256" key="12">
    <source>
        <dbReference type="ARBA" id="ARBA00023244"/>
    </source>
</evidence>